<evidence type="ECO:0000313" key="5">
    <source>
        <dbReference type="Proteomes" id="UP000250235"/>
    </source>
</evidence>
<evidence type="ECO:0000313" key="4">
    <source>
        <dbReference type="EMBL" id="KZV58048.1"/>
    </source>
</evidence>
<feature type="region of interest" description="Disordered" evidence="2">
    <location>
        <begin position="1"/>
        <end position="26"/>
    </location>
</feature>
<dbReference type="Pfam" id="PF00098">
    <property type="entry name" value="zf-CCHC"/>
    <property type="match status" value="1"/>
</dbReference>
<evidence type="ECO:0000256" key="1">
    <source>
        <dbReference type="PROSITE-ProRule" id="PRU00047"/>
    </source>
</evidence>
<feature type="compositionally biased region" description="Low complexity" evidence="2">
    <location>
        <begin position="12"/>
        <end position="26"/>
    </location>
</feature>
<protein>
    <recommendedName>
        <fullName evidence="3">CCHC-type domain-containing protein</fullName>
    </recommendedName>
</protein>
<name>A0A2Z7DE07_9LAMI</name>
<gene>
    <name evidence="4" type="ORF">F511_38553</name>
</gene>
<dbReference type="EMBL" id="KQ986910">
    <property type="protein sequence ID" value="KZV58048.1"/>
    <property type="molecule type" value="Genomic_DNA"/>
</dbReference>
<dbReference type="GO" id="GO:0008270">
    <property type="term" value="F:zinc ion binding"/>
    <property type="evidence" value="ECO:0007669"/>
    <property type="project" value="UniProtKB-KW"/>
</dbReference>
<feature type="domain" description="CCHC-type" evidence="3">
    <location>
        <begin position="51"/>
        <end position="65"/>
    </location>
</feature>
<keyword evidence="1" id="KW-0862">Zinc</keyword>
<dbReference type="InterPro" id="IPR001878">
    <property type="entry name" value="Znf_CCHC"/>
</dbReference>
<keyword evidence="5" id="KW-1185">Reference proteome</keyword>
<dbReference type="Gene3D" id="4.10.60.10">
    <property type="entry name" value="Zinc finger, CCHC-type"/>
    <property type="match status" value="1"/>
</dbReference>
<organism evidence="4 5">
    <name type="scientific">Dorcoceras hygrometricum</name>
    <dbReference type="NCBI Taxonomy" id="472368"/>
    <lineage>
        <taxon>Eukaryota</taxon>
        <taxon>Viridiplantae</taxon>
        <taxon>Streptophyta</taxon>
        <taxon>Embryophyta</taxon>
        <taxon>Tracheophyta</taxon>
        <taxon>Spermatophyta</taxon>
        <taxon>Magnoliopsida</taxon>
        <taxon>eudicotyledons</taxon>
        <taxon>Gunneridae</taxon>
        <taxon>Pentapetalae</taxon>
        <taxon>asterids</taxon>
        <taxon>lamiids</taxon>
        <taxon>Lamiales</taxon>
        <taxon>Gesneriaceae</taxon>
        <taxon>Didymocarpoideae</taxon>
        <taxon>Trichosporeae</taxon>
        <taxon>Loxocarpinae</taxon>
        <taxon>Dorcoceras</taxon>
    </lineage>
</organism>
<dbReference type="Proteomes" id="UP000250235">
    <property type="component" value="Unassembled WGS sequence"/>
</dbReference>
<dbReference type="GO" id="GO:0003676">
    <property type="term" value="F:nucleic acid binding"/>
    <property type="evidence" value="ECO:0007669"/>
    <property type="project" value="InterPro"/>
</dbReference>
<proteinExistence type="predicted"/>
<dbReference type="PROSITE" id="PS50158">
    <property type="entry name" value="ZF_CCHC"/>
    <property type="match status" value="1"/>
</dbReference>
<dbReference type="AlphaFoldDB" id="A0A2Z7DE07"/>
<keyword evidence="1" id="KW-0863">Zinc-finger</keyword>
<keyword evidence="1" id="KW-0479">Metal-binding</keyword>
<dbReference type="SMART" id="SM00343">
    <property type="entry name" value="ZnF_C2HC"/>
    <property type="match status" value="1"/>
</dbReference>
<feature type="compositionally biased region" description="Basic residues" evidence="2">
    <location>
        <begin position="1"/>
        <end position="11"/>
    </location>
</feature>
<reference evidence="4 5" key="1">
    <citation type="journal article" date="2015" name="Proc. Natl. Acad. Sci. U.S.A.">
        <title>The resurrection genome of Boea hygrometrica: A blueprint for survival of dehydration.</title>
        <authorList>
            <person name="Xiao L."/>
            <person name="Yang G."/>
            <person name="Zhang L."/>
            <person name="Yang X."/>
            <person name="Zhao S."/>
            <person name="Ji Z."/>
            <person name="Zhou Q."/>
            <person name="Hu M."/>
            <person name="Wang Y."/>
            <person name="Chen M."/>
            <person name="Xu Y."/>
            <person name="Jin H."/>
            <person name="Xiao X."/>
            <person name="Hu G."/>
            <person name="Bao F."/>
            <person name="Hu Y."/>
            <person name="Wan P."/>
            <person name="Li L."/>
            <person name="Deng X."/>
            <person name="Kuang T."/>
            <person name="Xiang C."/>
            <person name="Zhu J.K."/>
            <person name="Oliver M.J."/>
            <person name="He Y."/>
        </authorList>
    </citation>
    <scope>NUCLEOTIDE SEQUENCE [LARGE SCALE GENOMIC DNA]</scope>
    <source>
        <strain evidence="5">cv. XS01</strain>
    </source>
</reference>
<evidence type="ECO:0000259" key="3">
    <source>
        <dbReference type="PROSITE" id="PS50158"/>
    </source>
</evidence>
<dbReference type="OrthoDB" id="786614at2759"/>
<accession>A0A2Z7DE07</accession>
<evidence type="ECO:0000256" key="2">
    <source>
        <dbReference type="SAM" id="MobiDB-lite"/>
    </source>
</evidence>
<sequence length="150" mass="16088">MPRGQQFKKKQGSSSSGSCSSSSSSSPRAIFCGQCGGRHPSAQCTGVQGACNNCGKYGHFARVCPLAGSQQAAAPPQGRACGSSRGRSFLLRSRGWERLNIGRFNSLFLRGLDSLPNPKFQDLNLLGECHDEGASGRHARRSDCRYLFCL</sequence>